<dbReference type="AlphaFoldDB" id="A0A2T0XEA5"/>
<accession>A0A2T0XEA5</accession>
<evidence type="ECO:0000313" key="1">
    <source>
        <dbReference type="EMBL" id="PRY97289.1"/>
    </source>
</evidence>
<dbReference type="RefSeq" id="WP_106228251.1">
    <property type="nucleotide sequence ID" value="NZ_PVTV01000015.1"/>
</dbReference>
<organism evidence="1 2">
    <name type="scientific">Jezberella montanilacus</name>
    <dbReference type="NCBI Taxonomy" id="323426"/>
    <lineage>
        <taxon>Bacteria</taxon>
        <taxon>Pseudomonadati</taxon>
        <taxon>Pseudomonadota</taxon>
        <taxon>Betaproteobacteria</taxon>
        <taxon>Burkholderiales</taxon>
        <taxon>Alcaligenaceae</taxon>
        <taxon>Jezberella</taxon>
    </lineage>
</organism>
<dbReference type="OrthoDB" id="9794322at2"/>
<protein>
    <submittedName>
        <fullName evidence="1">Uncharacterized protein</fullName>
    </submittedName>
</protein>
<dbReference type="Proteomes" id="UP000238308">
    <property type="component" value="Unassembled WGS sequence"/>
</dbReference>
<reference evidence="1 2" key="1">
    <citation type="submission" date="2018-03" db="EMBL/GenBank/DDBJ databases">
        <title>Genomic Encyclopedia of Type Strains, Phase III (KMG-III): the genomes of soil and plant-associated and newly described type strains.</title>
        <authorList>
            <person name="Whitman W."/>
        </authorList>
    </citation>
    <scope>NUCLEOTIDE SEQUENCE [LARGE SCALE GENOMIC DNA]</scope>
    <source>
        <strain evidence="1 2">MWH-P2sevCIIIb</strain>
    </source>
</reference>
<sequence length="130" mass="15215">MYFAQLDNFKVKNVVNSEPEYIAAGAMGDPESFLETDFYTRGNVHYNVDSEPDGLPPFRGNFGQLGFTYDPETDVFYAPQPYESWLLNRRTWLWEPPIPMPIDGNWYHWDERLLSWLKLEAKQTTNLLTA</sequence>
<comment type="caution">
    <text evidence="1">The sequence shown here is derived from an EMBL/GenBank/DDBJ whole genome shotgun (WGS) entry which is preliminary data.</text>
</comment>
<keyword evidence="2" id="KW-1185">Reference proteome</keyword>
<evidence type="ECO:0000313" key="2">
    <source>
        <dbReference type="Proteomes" id="UP000238308"/>
    </source>
</evidence>
<name>A0A2T0XEA5_9BURK</name>
<gene>
    <name evidence="1" type="ORF">BCM14_2434</name>
</gene>
<dbReference type="EMBL" id="PVTV01000015">
    <property type="protein sequence ID" value="PRY97289.1"/>
    <property type="molecule type" value="Genomic_DNA"/>
</dbReference>
<proteinExistence type="predicted"/>